<evidence type="ECO:0000313" key="4">
    <source>
        <dbReference type="Proteomes" id="UP000564604"/>
    </source>
</evidence>
<feature type="compositionally biased region" description="Basic and acidic residues" evidence="1">
    <location>
        <begin position="786"/>
        <end position="795"/>
    </location>
</feature>
<dbReference type="InterPro" id="IPR025157">
    <property type="entry name" value="Hemagglutinin_rpt"/>
</dbReference>
<organism evidence="3 4">
    <name type="scientific">Pseudomonas fragi</name>
    <dbReference type="NCBI Taxonomy" id="296"/>
    <lineage>
        <taxon>Bacteria</taxon>
        <taxon>Pseudomonadati</taxon>
        <taxon>Pseudomonadota</taxon>
        <taxon>Gammaproteobacteria</taxon>
        <taxon>Pseudomonadales</taxon>
        <taxon>Pseudomonadaceae</taxon>
        <taxon>Pseudomonas</taxon>
    </lineage>
</organism>
<feature type="region of interest" description="Disordered" evidence="1">
    <location>
        <begin position="662"/>
        <end position="716"/>
    </location>
</feature>
<name>A0A9Q5B221_PSEFR</name>
<feature type="region of interest" description="Disordered" evidence="1">
    <location>
        <begin position="430"/>
        <end position="463"/>
    </location>
</feature>
<feature type="compositionally biased region" description="Basic and acidic residues" evidence="1">
    <location>
        <begin position="432"/>
        <end position="460"/>
    </location>
</feature>
<evidence type="ECO:0000259" key="2">
    <source>
        <dbReference type="SMART" id="SM00912"/>
    </source>
</evidence>
<protein>
    <submittedName>
        <fullName evidence="3">Filamentous hemagglutinin N-terminal domain-containing protein</fullName>
    </submittedName>
</protein>
<comment type="caution">
    <text evidence="3">The sequence shown here is derived from an EMBL/GenBank/DDBJ whole genome shotgun (WGS) entry which is preliminary data.</text>
</comment>
<feature type="compositionally biased region" description="Low complexity" evidence="1">
    <location>
        <begin position="697"/>
        <end position="710"/>
    </location>
</feature>
<dbReference type="SUPFAM" id="SSF51126">
    <property type="entry name" value="Pectin lyase-like"/>
    <property type="match status" value="1"/>
</dbReference>
<evidence type="ECO:0000313" key="3">
    <source>
        <dbReference type="EMBL" id="NNB50789.1"/>
    </source>
</evidence>
<gene>
    <name evidence="3" type="ORF">HBN89_16150</name>
</gene>
<dbReference type="InterPro" id="IPR011050">
    <property type="entry name" value="Pectin_lyase_fold/virulence"/>
</dbReference>
<evidence type="ECO:0000256" key="1">
    <source>
        <dbReference type="SAM" id="MobiDB-lite"/>
    </source>
</evidence>
<dbReference type="EMBL" id="JAAQYX010000022">
    <property type="protein sequence ID" value="NNB50789.1"/>
    <property type="molecule type" value="Genomic_DNA"/>
</dbReference>
<dbReference type="NCBIfam" id="TIGR01901">
    <property type="entry name" value="adhes_NPXG"/>
    <property type="match status" value="1"/>
</dbReference>
<feature type="region of interest" description="Disordered" evidence="1">
    <location>
        <begin position="783"/>
        <end position="803"/>
    </location>
</feature>
<dbReference type="Pfam" id="PF05860">
    <property type="entry name" value="TPS"/>
    <property type="match status" value="1"/>
</dbReference>
<feature type="domain" description="Filamentous haemagglutinin FhaB/tRNA nuclease CdiA-like TPS" evidence="2">
    <location>
        <begin position="50"/>
        <end position="170"/>
    </location>
</feature>
<dbReference type="Proteomes" id="UP000564604">
    <property type="component" value="Unassembled WGS sequence"/>
</dbReference>
<dbReference type="Pfam" id="PF13332">
    <property type="entry name" value="Fil_haemagg_2"/>
    <property type="match status" value="5"/>
</dbReference>
<reference evidence="3 4" key="1">
    <citation type="journal article" date="2020" name="Front. Microbiol.">
        <title>Genetic Organization of the aprX-lipA2 Operon Affects the Proteolytic Potential of Pseudomonas Species in Milk.</title>
        <authorList>
            <person name="Maier C."/>
            <person name="Huptas C."/>
            <person name="von Neubeck M."/>
            <person name="Scherer S."/>
            <person name="Wenning M."/>
            <person name="Lucking G."/>
        </authorList>
    </citation>
    <scope>NUCLEOTIDE SEQUENCE [LARGE SCALE GENOMIC DNA]</scope>
    <source>
        <strain evidence="3 4">WS 5094</strain>
    </source>
</reference>
<proteinExistence type="predicted"/>
<dbReference type="GO" id="GO:0003824">
    <property type="term" value="F:catalytic activity"/>
    <property type="evidence" value="ECO:0007669"/>
    <property type="project" value="UniProtKB-ARBA"/>
</dbReference>
<dbReference type="SMART" id="SM00912">
    <property type="entry name" value="Haemagg_act"/>
    <property type="match status" value="1"/>
</dbReference>
<dbReference type="InterPro" id="IPR008638">
    <property type="entry name" value="FhaB/CdiA-like_TPS"/>
</dbReference>
<dbReference type="AlphaFoldDB" id="A0A9Q5B221"/>
<accession>A0A9Q5B221</accession>
<sequence length="1143" mass="118736">MSTRKKRFHLSAQGQLRWAIAGLCVLPHWALANGITVADGPGGTAQLLNQGGVPIVNIVAPNAGGLSHNQFLDYNVDRQGAVLNNALQAGQSQLAGQLAGNPQFHGQAASVILNEVVGAKASALNGRQEVFGRQADYVLANPNGISVNGGGFINAGNASLVVGRPDVANGTLQALDSGAARGQLQVQGGGLSNPDGAIRLIAPQIDSQGSVTARDRLDLVVGRNRVDAASGQVSKVYPSADGGPARIDASLFGAMKAGRINIVSTAEGAGVHIGPGQVSGTEGVSVSSAGDLVVSGQAHANSLDASRAVVQSHQGDVELHGARDLSLAGADISGGNVRLDAGRNLTLSSLESTALQEKHEQWQNKALFVTYETFDRTTRDRDSRQHGTRIEARHDARLSSAGDTLVKASSVEAGDQLRIDSGASLRLTAATETHETRDQGSHRKHLWKENWDNSRHDERSVTSSLKAGKGLELTSRDTLQLAGAELTSPGDIRLKARDVAIGSASRSQSSSGNHYSGDLVGGSFFGRQGDADQGQTLHTGSRVNADGKLIVQADSVHVSASQVRGGTQASVISDSGALVIDGVQDTLRSNTHDKDSKFFSLINDERHQVRSDSNLVASDLHSDSNLELQSAGDITVSGSRVSANGQNTLAAKGDIHLVAGESSVQDDTRTHSRGFTAGAGETTPGSHEYRLAVGLKDQQQQRISDNRQQQGASVSGANLAVSAGGDLSVKGSDLAATAGDVHLSGQHIDLLAAHDTADSRTDTLVNAGGVVWTASLDKVSSGLEYQRQHQQDSRHQSTARPTGVTATHNVLLQAADALVNQGTQIEAGKQLRVEAGRVDNQAAHTTDSTSHSEQGWQAGLGVSAEIKGLSRPLEKVVKGLGQGKLPEGEWLKGIELAGVGLDGLVGYNAKQQARQDSTAVVSQLNAGAVQLNVRGALQDEGTRYRAGDGALNIKAASHNAIAASDSHQSSEQGVEARLGLRVYTTTGEDVNLRANGAGKYQRAEETRSSAQVGRYAGSQGVSIQTRNDARYAGGEFDGGAGDVSLKAGGTLALNQATDSHSRSSSTLGATASLKLETAKDGGFTPGGELKPQIQYQSEQGSEARIASVQGQGRLQLAGATVDGEVLKGDEPQRLQAGIDQPIN</sequence>
<dbReference type="Gene3D" id="2.160.20.10">
    <property type="entry name" value="Single-stranded right-handed beta-helix, Pectin lyase-like"/>
    <property type="match status" value="1"/>
</dbReference>
<dbReference type="InterPro" id="IPR012334">
    <property type="entry name" value="Pectin_lyas_fold"/>
</dbReference>